<dbReference type="EMBL" id="VDUW01000007">
    <property type="protein sequence ID" value="TXL63659.1"/>
    <property type="molecule type" value="Genomic_DNA"/>
</dbReference>
<dbReference type="PANTHER" id="PTHR35146">
    <property type="entry name" value="UPF0178 PROTEIN YAII"/>
    <property type="match status" value="1"/>
</dbReference>
<dbReference type="AlphaFoldDB" id="A0A5C8NPL3"/>
<organism evidence="3 4">
    <name type="scientific">Cerasibacillus terrae</name>
    <dbReference type="NCBI Taxonomy" id="2498845"/>
    <lineage>
        <taxon>Bacteria</taxon>
        <taxon>Bacillati</taxon>
        <taxon>Bacillota</taxon>
        <taxon>Bacilli</taxon>
        <taxon>Bacillales</taxon>
        <taxon>Bacillaceae</taxon>
        <taxon>Cerasibacillus</taxon>
    </lineage>
</organism>
<dbReference type="OrthoDB" id="9798918at2"/>
<protein>
    <recommendedName>
        <fullName evidence="2">UPF0178 protein FHP05_10790</fullName>
    </recommendedName>
</protein>
<evidence type="ECO:0000313" key="4">
    <source>
        <dbReference type="Proteomes" id="UP000321574"/>
    </source>
</evidence>
<dbReference type="InterPro" id="IPR003791">
    <property type="entry name" value="UPF0178"/>
</dbReference>
<dbReference type="NCBIfam" id="NF001095">
    <property type="entry name" value="PRK00124.1"/>
    <property type="match status" value="1"/>
</dbReference>
<evidence type="ECO:0000313" key="3">
    <source>
        <dbReference type="EMBL" id="TXL63659.1"/>
    </source>
</evidence>
<comment type="similarity">
    <text evidence="1 2">Belongs to the UPF0178 family.</text>
</comment>
<evidence type="ECO:0000256" key="1">
    <source>
        <dbReference type="ARBA" id="ARBA00008522"/>
    </source>
</evidence>
<comment type="caution">
    <text evidence="3">The sequence shown here is derived from an EMBL/GenBank/DDBJ whole genome shotgun (WGS) entry which is preliminary data.</text>
</comment>
<keyword evidence="4" id="KW-1185">Reference proteome</keyword>
<dbReference type="Pfam" id="PF02639">
    <property type="entry name" value="DUF188"/>
    <property type="match status" value="1"/>
</dbReference>
<dbReference type="RefSeq" id="WP_147668123.1">
    <property type="nucleotide sequence ID" value="NZ_VDUW01000007.1"/>
</dbReference>
<evidence type="ECO:0000256" key="2">
    <source>
        <dbReference type="HAMAP-Rule" id="MF_00489"/>
    </source>
</evidence>
<sequence>MRIYIDADASPVVDIVISTVAKFSIPVTLVKSFDHYSHVKYPDYVKTIYVESGADAADYKIIELANANDIIITQDYGLASLALSKNCIVLHHKGFQYTTNNINQLLQTRHLSAKARRAGQRTKGPKPFTDEDKKVFKERLHTLLSNIEKNR</sequence>
<gene>
    <name evidence="3" type="ORF">FHP05_10790</name>
</gene>
<name>A0A5C8NPL3_9BACI</name>
<proteinExistence type="inferred from homology"/>
<dbReference type="Proteomes" id="UP000321574">
    <property type="component" value="Unassembled WGS sequence"/>
</dbReference>
<dbReference type="PANTHER" id="PTHR35146:SF1">
    <property type="entry name" value="UPF0178 PROTEIN YAII"/>
    <property type="match status" value="1"/>
</dbReference>
<accession>A0A5C8NPL3</accession>
<dbReference type="HAMAP" id="MF_00489">
    <property type="entry name" value="UPF0178"/>
    <property type="match status" value="1"/>
</dbReference>
<reference evidence="3 4" key="1">
    <citation type="submission" date="2019-06" db="EMBL/GenBank/DDBJ databases">
        <title>Cerasibacillus sp. nov., isolated from maize field.</title>
        <authorList>
            <person name="Lin S.-Y."/>
            <person name="Tsai C.-F."/>
            <person name="Young C.-C."/>
        </authorList>
    </citation>
    <scope>NUCLEOTIDE SEQUENCE [LARGE SCALE GENOMIC DNA]</scope>
    <source>
        <strain evidence="3 4">CC-CFT480</strain>
    </source>
</reference>